<dbReference type="Gene3D" id="1.10.10.10">
    <property type="entry name" value="Winged helix-like DNA-binding domain superfamily/Winged helix DNA-binding domain"/>
    <property type="match status" value="1"/>
</dbReference>
<dbReference type="InterPro" id="IPR036388">
    <property type="entry name" value="WH-like_DNA-bd_sf"/>
</dbReference>
<feature type="domain" description="Transcription regulator PadR N-terminal" evidence="1">
    <location>
        <begin position="9"/>
        <end position="81"/>
    </location>
</feature>
<gene>
    <name evidence="2" type="ORF">I603_1375</name>
</gene>
<dbReference type="InterPro" id="IPR005149">
    <property type="entry name" value="Tscrpt_reg_PadR_N"/>
</dbReference>
<dbReference type="Pfam" id="PF03551">
    <property type="entry name" value="PadR"/>
    <property type="match status" value="1"/>
</dbReference>
<comment type="caution">
    <text evidence="2">The sequence shown here is derived from an EMBL/GenBank/DDBJ whole genome shotgun (WGS) entry which is preliminary data.</text>
</comment>
<keyword evidence="3" id="KW-1185">Reference proteome</keyword>
<dbReference type="PANTHER" id="PTHR43252">
    <property type="entry name" value="TRANSCRIPTIONAL REGULATOR YQJI"/>
    <property type="match status" value="1"/>
</dbReference>
<dbReference type="SUPFAM" id="SSF46785">
    <property type="entry name" value="Winged helix' DNA-binding domain"/>
    <property type="match status" value="1"/>
</dbReference>
<proteinExistence type="predicted"/>
<dbReference type="InterPro" id="IPR036390">
    <property type="entry name" value="WH_DNA-bd_sf"/>
</dbReference>
<evidence type="ECO:0000259" key="1">
    <source>
        <dbReference type="Pfam" id="PF03551"/>
    </source>
</evidence>
<evidence type="ECO:0000313" key="3">
    <source>
        <dbReference type="Proteomes" id="UP000092484"/>
    </source>
</evidence>
<dbReference type="EMBL" id="LZYB01000003">
    <property type="protein sequence ID" value="OBV10967.1"/>
    <property type="molecule type" value="Genomic_DNA"/>
</dbReference>
<dbReference type="RefSeq" id="WP_068863456.1">
    <property type="nucleotide sequence ID" value="NZ_LZYB01000003.1"/>
</dbReference>
<accession>A0A1A7BHQ8</accession>
<dbReference type="Proteomes" id="UP000092484">
    <property type="component" value="Unassembled WGS sequence"/>
</dbReference>
<reference evidence="2 3" key="1">
    <citation type="submission" date="2016-06" db="EMBL/GenBank/DDBJ databases">
        <title>Genome sequence of Porphyrobacter dokdonensis DSW-74.</title>
        <authorList>
            <person name="Kim J.F."/>
            <person name="Song J.Y."/>
        </authorList>
    </citation>
    <scope>NUCLEOTIDE SEQUENCE [LARGE SCALE GENOMIC DNA]</scope>
    <source>
        <strain evidence="2 3">DSW-74</strain>
    </source>
</reference>
<sequence>MLTELDYCILGIVWRGQPMTAYAVRTHLAQSTTATWSSSTGTVYPSIRRLRDKGLIAPQTQPGPRNREPLGVTPAGVAALEMWLVQSDAEIARATADPVRTRVHFLSALSPDQRLETLRHYQDITRTAISELEAKLAMQGVTETDRLECLGTTGALAELRARLEWLKEVERSLPGE</sequence>
<dbReference type="AlphaFoldDB" id="A0A1A7BHQ8"/>
<name>A0A1A7BHQ8_9SPHN</name>
<organism evidence="2 3">
    <name type="scientific">Erythrobacter dokdonensis DSW-74</name>
    <dbReference type="NCBI Taxonomy" id="1300349"/>
    <lineage>
        <taxon>Bacteria</taxon>
        <taxon>Pseudomonadati</taxon>
        <taxon>Pseudomonadota</taxon>
        <taxon>Alphaproteobacteria</taxon>
        <taxon>Sphingomonadales</taxon>
        <taxon>Erythrobacteraceae</taxon>
        <taxon>Erythrobacter/Porphyrobacter group</taxon>
        <taxon>Erythrobacter</taxon>
    </lineage>
</organism>
<protein>
    <submittedName>
        <fullName evidence="2">Transcriptional regulator PadR-like family protein</fullName>
    </submittedName>
</protein>
<dbReference type="PANTHER" id="PTHR43252:SF6">
    <property type="entry name" value="NEGATIVE TRANSCRIPTION REGULATOR PADR"/>
    <property type="match status" value="1"/>
</dbReference>
<evidence type="ECO:0000313" key="2">
    <source>
        <dbReference type="EMBL" id="OBV10967.1"/>
    </source>
</evidence>